<name>A0A1G4T6Y7_9BACL</name>
<evidence type="ECO:0000313" key="2">
    <source>
        <dbReference type="Proteomes" id="UP000198601"/>
    </source>
</evidence>
<evidence type="ECO:0008006" key="3">
    <source>
        <dbReference type="Google" id="ProtNLM"/>
    </source>
</evidence>
<evidence type="ECO:0000313" key="1">
    <source>
        <dbReference type="EMBL" id="SCW77183.1"/>
    </source>
</evidence>
<dbReference type="InterPro" id="IPR029058">
    <property type="entry name" value="AB_hydrolase_fold"/>
</dbReference>
<dbReference type="Gene3D" id="3.40.50.1820">
    <property type="entry name" value="alpha/beta hydrolase"/>
    <property type="match status" value="1"/>
</dbReference>
<proteinExistence type="predicted"/>
<dbReference type="AlphaFoldDB" id="A0A1G4T6Y7"/>
<sequence>MKVHVAFKSAEGKNEVYSMYDSLLKQWTSPHETLYVPTRYGDTFVIASGEKAAPPLLLLHGAGMNLAMWLGEAREYSRSFRVYADWKKL</sequence>
<dbReference type="STRING" id="624147.SAMN04487970_10449"/>
<dbReference type="SUPFAM" id="SSF53474">
    <property type="entry name" value="alpha/beta-Hydrolases"/>
    <property type="match status" value="1"/>
</dbReference>
<dbReference type="EMBL" id="FMTT01000044">
    <property type="protein sequence ID" value="SCW77183.1"/>
    <property type="molecule type" value="Genomic_DNA"/>
</dbReference>
<organism evidence="1 2">
    <name type="scientific">Paenibacillus tianmuensis</name>
    <dbReference type="NCBI Taxonomy" id="624147"/>
    <lineage>
        <taxon>Bacteria</taxon>
        <taxon>Bacillati</taxon>
        <taxon>Bacillota</taxon>
        <taxon>Bacilli</taxon>
        <taxon>Bacillales</taxon>
        <taxon>Paenibacillaceae</taxon>
        <taxon>Paenibacillus</taxon>
    </lineage>
</organism>
<protein>
    <recommendedName>
        <fullName evidence="3">Alpha/beta hydrolase family protein</fullName>
    </recommendedName>
</protein>
<dbReference type="Proteomes" id="UP000198601">
    <property type="component" value="Unassembled WGS sequence"/>
</dbReference>
<gene>
    <name evidence="1" type="ORF">SAMN04487970_10449</name>
</gene>
<reference evidence="2" key="1">
    <citation type="submission" date="2016-10" db="EMBL/GenBank/DDBJ databases">
        <authorList>
            <person name="Varghese N."/>
            <person name="Submissions S."/>
        </authorList>
    </citation>
    <scope>NUCLEOTIDE SEQUENCE [LARGE SCALE GENOMIC DNA]</scope>
    <source>
        <strain evidence="2">CGMCC 1.8946</strain>
    </source>
</reference>
<keyword evidence="2" id="KW-1185">Reference proteome</keyword>
<accession>A0A1G4T6Y7</accession>
<dbReference type="RefSeq" id="WP_217266772.1">
    <property type="nucleotide sequence ID" value="NZ_FMTT01000044.1"/>
</dbReference>